<proteinExistence type="predicted"/>
<protein>
    <submittedName>
        <fullName evidence="1">Uncharacterized protein</fullName>
    </submittedName>
</protein>
<dbReference type="AlphaFoldDB" id="A0AAN8WSS3"/>
<evidence type="ECO:0000313" key="2">
    <source>
        <dbReference type="Proteomes" id="UP001381693"/>
    </source>
</evidence>
<keyword evidence="2" id="KW-1185">Reference proteome</keyword>
<dbReference type="Proteomes" id="UP001381693">
    <property type="component" value="Unassembled WGS sequence"/>
</dbReference>
<evidence type="ECO:0000313" key="1">
    <source>
        <dbReference type="EMBL" id="KAK7066779.1"/>
    </source>
</evidence>
<accession>A0AAN8WSS3</accession>
<organism evidence="1 2">
    <name type="scientific">Halocaridina rubra</name>
    <name type="common">Hawaiian red shrimp</name>
    <dbReference type="NCBI Taxonomy" id="373956"/>
    <lineage>
        <taxon>Eukaryota</taxon>
        <taxon>Metazoa</taxon>
        <taxon>Ecdysozoa</taxon>
        <taxon>Arthropoda</taxon>
        <taxon>Crustacea</taxon>
        <taxon>Multicrustacea</taxon>
        <taxon>Malacostraca</taxon>
        <taxon>Eumalacostraca</taxon>
        <taxon>Eucarida</taxon>
        <taxon>Decapoda</taxon>
        <taxon>Pleocyemata</taxon>
        <taxon>Caridea</taxon>
        <taxon>Atyoidea</taxon>
        <taxon>Atyidae</taxon>
        <taxon>Halocaridina</taxon>
    </lineage>
</organism>
<gene>
    <name evidence="1" type="ORF">SK128_026943</name>
</gene>
<sequence>VTMLMEMRILIKVKINRVNWIDHPSQNTALKRGAQTYENISIASSATTSAKT</sequence>
<reference evidence="1 2" key="1">
    <citation type="submission" date="2023-11" db="EMBL/GenBank/DDBJ databases">
        <title>Halocaridina rubra genome assembly.</title>
        <authorList>
            <person name="Smith C."/>
        </authorList>
    </citation>
    <scope>NUCLEOTIDE SEQUENCE [LARGE SCALE GENOMIC DNA]</scope>
    <source>
        <strain evidence="1">EP-1</strain>
        <tissue evidence="1">Whole</tissue>
    </source>
</reference>
<comment type="caution">
    <text evidence="1">The sequence shown here is derived from an EMBL/GenBank/DDBJ whole genome shotgun (WGS) entry which is preliminary data.</text>
</comment>
<feature type="non-terminal residue" evidence="1">
    <location>
        <position position="52"/>
    </location>
</feature>
<dbReference type="EMBL" id="JAXCGZ010019025">
    <property type="protein sequence ID" value="KAK7066779.1"/>
    <property type="molecule type" value="Genomic_DNA"/>
</dbReference>
<name>A0AAN8WSS3_HALRR</name>
<feature type="non-terminal residue" evidence="1">
    <location>
        <position position="1"/>
    </location>
</feature>